<keyword evidence="7 9" id="KW-0472">Membrane</keyword>
<dbReference type="EMBL" id="DQ058142">
    <property type="protein sequence ID" value="AAY46310.1"/>
    <property type="molecule type" value="Genomic_DNA"/>
</dbReference>
<evidence type="ECO:0000256" key="7">
    <source>
        <dbReference type="ARBA" id="ARBA00023136"/>
    </source>
</evidence>
<dbReference type="SUPFAM" id="SSF81452">
    <property type="entry name" value="Cytochrome c oxidase subunit III-like"/>
    <property type="match status" value="1"/>
</dbReference>
<evidence type="ECO:0000259" key="10">
    <source>
        <dbReference type="PROSITE" id="PS50253"/>
    </source>
</evidence>
<dbReference type="InterPro" id="IPR000298">
    <property type="entry name" value="Cyt_c_oxidase-like_su3"/>
</dbReference>
<feature type="transmembrane region" description="Helical" evidence="9">
    <location>
        <begin position="198"/>
        <end position="220"/>
    </location>
</feature>
<keyword evidence="4 8" id="KW-0812">Transmembrane</keyword>
<comment type="function">
    <text evidence="8">Component of the cytochrome c oxidase, the last enzyme in the mitochondrial electron transport chain which drives oxidative phosphorylation. The respiratory chain contains 3 multisubunit complexes succinate dehydrogenase (complex II, CII), ubiquinol-cytochrome c oxidoreductase (cytochrome b-c1 complex, complex III, CIII) and cytochrome c oxidase (complex IV, CIV), that cooperate to transfer electrons derived from NADH and succinate to molecular oxygen, creating an electrochemical gradient over the inner membrane that drives transmembrane transport and the ATP synthase. Cytochrome c oxidase is the component of the respiratory chain that catalyzes the reduction of oxygen to water. Electrons originating from reduced cytochrome c in the intermembrane space (IMS) are transferred via the dinuclear copper A center (CU(A)) of subunit 2 and heme A of subunit 1 to the active site in subunit 1, a binuclear center (BNC) formed by heme A3 and copper B (CU(B)). The BNC reduces molecular oxygen to 2 water molecules using 4 electrons from cytochrome c in the IMS and 4 protons from the mitochondrial matrix.</text>
</comment>
<evidence type="ECO:0000256" key="8">
    <source>
        <dbReference type="RuleBase" id="RU003375"/>
    </source>
</evidence>
<dbReference type="CDD" id="cd01665">
    <property type="entry name" value="Cyt_c_Oxidase_III"/>
    <property type="match status" value="1"/>
</dbReference>
<protein>
    <recommendedName>
        <fullName evidence="3 8">Cytochrome c oxidase subunit 3</fullName>
    </recommendedName>
</protein>
<dbReference type="GO" id="GO:0005739">
    <property type="term" value="C:mitochondrion"/>
    <property type="evidence" value="ECO:0007669"/>
    <property type="project" value="TreeGrafter"/>
</dbReference>
<dbReference type="GO" id="GO:0016020">
    <property type="term" value="C:membrane"/>
    <property type="evidence" value="ECO:0007669"/>
    <property type="project" value="UniProtKB-SubCell"/>
</dbReference>
<feature type="transmembrane region" description="Helical" evidence="9">
    <location>
        <begin position="81"/>
        <end position="104"/>
    </location>
</feature>
<dbReference type="PANTHER" id="PTHR11403:SF7">
    <property type="entry name" value="CYTOCHROME C OXIDASE SUBUNIT 3"/>
    <property type="match status" value="1"/>
</dbReference>
<geneLocation type="mitochondrion" evidence="11"/>
<evidence type="ECO:0000256" key="4">
    <source>
        <dbReference type="ARBA" id="ARBA00022692"/>
    </source>
</evidence>
<keyword evidence="6 9" id="KW-1133">Transmembrane helix</keyword>
<reference evidence="11" key="1">
    <citation type="journal article" date="2006" name="FEMS Yeast Res.">
        <title>The mitochondrial genome of the wine yeast Hanseniaspora uvarum: a unique genome organization among yeast/fungal counterparts.</title>
        <authorList>
            <person name="Pramateftaki P.V."/>
            <person name="Kouvelis V.N."/>
            <person name="Lanaridis P."/>
            <person name="Typas M.A."/>
        </authorList>
    </citation>
    <scope>NUCLEOTIDE SEQUENCE</scope>
    <source>
        <strain evidence="11">MUCL 31704</strain>
    </source>
</reference>
<dbReference type="GO" id="GO:0006123">
    <property type="term" value="P:mitochondrial electron transport, cytochrome c to oxygen"/>
    <property type="evidence" value="ECO:0007669"/>
    <property type="project" value="TreeGrafter"/>
</dbReference>
<dbReference type="InterPro" id="IPR033945">
    <property type="entry name" value="Cyt_c_oxase_su3_dom"/>
</dbReference>
<proteinExistence type="inferred from homology"/>
<dbReference type="Pfam" id="PF00510">
    <property type="entry name" value="COX3"/>
    <property type="match status" value="1"/>
</dbReference>
<dbReference type="PROSITE" id="PS50253">
    <property type="entry name" value="COX3"/>
    <property type="match status" value="1"/>
</dbReference>
<evidence type="ECO:0000256" key="3">
    <source>
        <dbReference type="ARBA" id="ARBA00015944"/>
    </source>
</evidence>
<dbReference type="AlphaFoldDB" id="Q2LMM5"/>
<feature type="transmembrane region" description="Helical" evidence="9">
    <location>
        <begin position="163"/>
        <end position="186"/>
    </location>
</feature>
<evidence type="ECO:0000256" key="5">
    <source>
        <dbReference type="ARBA" id="ARBA00022967"/>
    </source>
</evidence>
<dbReference type="Gene3D" id="1.10.287.70">
    <property type="match status" value="1"/>
</dbReference>
<dbReference type="PANTHER" id="PTHR11403">
    <property type="entry name" value="CYTOCHROME C OXIDASE SUBUNIT III"/>
    <property type="match status" value="1"/>
</dbReference>
<evidence type="ECO:0000256" key="6">
    <source>
        <dbReference type="ARBA" id="ARBA00022989"/>
    </source>
</evidence>
<name>Q2LMM5_HANUV</name>
<organism evidence="11">
    <name type="scientific">Hanseniaspora uvarum</name>
    <name type="common">Yeast</name>
    <name type="synonym">Kloeckera apiculata</name>
    <dbReference type="NCBI Taxonomy" id="29833"/>
    <lineage>
        <taxon>Eukaryota</taxon>
        <taxon>Fungi</taxon>
        <taxon>Dikarya</taxon>
        <taxon>Ascomycota</taxon>
        <taxon>Saccharomycotina</taxon>
        <taxon>Saccharomycetes</taxon>
        <taxon>Saccharomycodales</taxon>
        <taxon>Saccharomycodaceae</taxon>
        <taxon>Hanseniaspora</taxon>
    </lineage>
</organism>
<dbReference type="Gene3D" id="1.20.120.80">
    <property type="entry name" value="Cytochrome c oxidase, subunit III, four-helix bundle"/>
    <property type="match status" value="1"/>
</dbReference>
<dbReference type="GO" id="GO:0004129">
    <property type="term" value="F:cytochrome-c oxidase activity"/>
    <property type="evidence" value="ECO:0007669"/>
    <property type="project" value="InterPro"/>
</dbReference>
<sequence length="262" mass="29412">MMLAHPYHVVTPSPWPMASSIATMNFMLTTALSMHGYVPASSNLLLITFLVLVVSIVLWLKDTVIEGSYLGVHTLLVRRGFGYGFNLFVLSEVLIFAAIFWAYLHSAMNPTIELGLQWAPLDIVKVEAMELPLLNTILLLSSGATVTLSHHKWINGDYKNSTIAMFITTLLVVVFVVFQVVEYITAQFTITDGVFGSTFYAGTGLHGFHMITLILMLSTVTVRMYFRTFSRTHSTNLDTTIIYSHVLDVIWLALFVVFYVWV</sequence>
<keyword evidence="5" id="KW-1278">Translocase</keyword>
<dbReference type="RefSeq" id="YP_492535.1">
    <property type="nucleotide sequence ID" value="NC_007780.1"/>
</dbReference>
<comment type="subcellular location">
    <subcellularLocation>
        <location evidence="1">Membrane</location>
        <topology evidence="1">Multi-pass membrane protein</topology>
    </subcellularLocation>
</comment>
<dbReference type="InterPro" id="IPR013833">
    <property type="entry name" value="Cyt_c_oxidase_su3_a-hlx"/>
</dbReference>
<feature type="transmembrane region" description="Helical" evidence="9">
    <location>
        <begin position="131"/>
        <end position="151"/>
    </location>
</feature>
<dbReference type="GeneID" id="3907632"/>
<feature type="transmembrane region" description="Helical" evidence="9">
    <location>
        <begin position="241"/>
        <end position="261"/>
    </location>
</feature>
<evidence type="ECO:0000256" key="1">
    <source>
        <dbReference type="ARBA" id="ARBA00004141"/>
    </source>
</evidence>
<feature type="transmembrane region" description="Helical" evidence="9">
    <location>
        <begin position="44"/>
        <end position="60"/>
    </location>
</feature>
<feature type="domain" description="Heme-copper oxidase subunit III family profile" evidence="10">
    <location>
        <begin position="3"/>
        <end position="262"/>
    </location>
</feature>
<dbReference type="InterPro" id="IPR035973">
    <property type="entry name" value="Cyt_c_oxidase_su3-like_sf"/>
</dbReference>
<keyword evidence="8 11" id="KW-0496">Mitochondrion</keyword>
<evidence type="ECO:0000256" key="2">
    <source>
        <dbReference type="ARBA" id="ARBA00010581"/>
    </source>
</evidence>
<accession>Q2LMM5</accession>
<gene>
    <name evidence="11" type="primary">cox3</name>
</gene>
<evidence type="ECO:0000313" key="11">
    <source>
        <dbReference type="EMBL" id="AAY46310.1"/>
    </source>
</evidence>
<comment type="similarity">
    <text evidence="2 8">Belongs to the cytochrome c oxidase subunit 3 family.</text>
</comment>
<dbReference type="InterPro" id="IPR024791">
    <property type="entry name" value="Cyt_c/ubiquinol_Oxase_su3"/>
</dbReference>
<evidence type="ECO:0000256" key="9">
    <source>
        <dbReference type="SAM" id="Phobius"/>
    </source>
</evidence>